<dbReference type="Proteomes" id="UP000255102">
    <property type="component" value="Unassembled WGS sequence"/>
</dbReference>
<keyword evidence="7" id="KW-0285">Flavoprotein</keyword>
<evidence type="ECO:0000256" key="10">
    <source>
        <dbReference type="ARBA" id="ARBA00030660"/>
    </source>
</evidence>
<dbReference type="EMBL" id="UGPW01000001">
    <property type="protein sequence ID" value="STY87144.1"/>
    <property type="molecule type" value="Genomic_DNA"/>
</dbReference>
<evidence type="ECO:0000256" key="3">
    <source>
        <dbReference type="ARBA" id="ARBA00005012"/>
    </source>
</evidence>
<evidence type="ECO:0000256" key="7">
    <source>
        <dbReference type="ARBA" id="ARBA00022630"/>
    </source>
</evidence>
<evidence type="ECO:0000256" key="4">
    <source>
        <dbReference type="ARBA" id="ARBA00006389"/>
    </source>
</evidence>
<sequence length="199" mass="21415">MASATKDNAVPMATAGLENLDLVKYLVSQVSLSDNQKLAELQKYYPEAKWEDWTEAQGGQRVQIIKTAPGEKTKLQFGTELFVSQDASVTALLGASTSPYMMLDLLAKAFPVKVEGEWSNKLVQIIPSYGQDLAKNPAPLDQVRTETSRTLGLVYASKTGTLPAPKDGATVPAPTQFNPSPDAKKPVIVIEPDAQKPAA</sequence>
<dbReference type="AlphaFoldDB" id="A0A378PK65"/>
<evidence type="ECO:0000313" key="14">
    <source>
        <dbReference type="Proteomes" id="UP000255102"/>
    </source>
</evidence>
<organism evidence="13 14">
    <name type="scientific">Moraxella ovis</name>
    <dbReference type="NCBI Taxonomy" id="29433"/>
    <lineage>
        <taxon>Bacteria</taxon>
        <taxon>Pseudomonadati</taxon>
        <taxon>Pseudomonadota</taxon>
        <taxon>Gammaproteobacteria</taxon>
        <taxon>Moraxellales</taxon>
        <taxon>Moraxellaceae</taxon>
        <taxon>Moraxella</taxon>
    </lineage>
</organism>
<proteinExistence type="inferred from homology"/>
<comment type="similarity">
    <text evidence="4">Belongs to the MQO family.</text>
</comment>
<evidence type="ECO:0000256" key="1">
    <source>
        <dbReference type="ARBA" id="ARBA00001139"/>
    </source>
</evidence>
<name>A0A378PK65_9GAMM</name>
<evidence type="ECO:0000256" key="2">
    <source>
        <dbReference type="ARBA" id="ARBA00001974"/>
    </source>
</evidence>
<dbReference type="InterPro" id="IPR006231">
    <property type="entry name" value="MQO"/>
</dbReference>
<feature type="region of interest" description="Disordered" evidence="12">
    <location>
        <begin position="159"/>
        <end position="199"/>
    </location>
</feature>
<keyword evidence="8" id="KW-0274">FAD</keyword>
<comment type="catalytic activity">
    <reaction evidence="1">
        <text>(S)-malate + a quinone = a quinol + oxaloacetate</text>
        <dbReference type="Rhea" id="RHEA:46012"/>
        <dbReference type="ChEBI" id="CHEBI:15589"/>
        <dbReference type="ChEBI" id="CHEBI:16452"/>
        <dbReference type="ChEBI" id="CHEBI:24646"/>
        <dbReference type="ChEBI" id="CHEBI:132124"/>
        <dbReference type="EC" id="1.1.5.4"/>
    </reaction>
</comment>
<evidence type="ECO:0000256" key="12">
    <source>
        <dbReference type="SAM" id="MobiDB-lite"/>
    </source>
</evidence>
<comment type="pathway">
    <text evidence="3">Carbohydrate metabolism; tricarboxylic acid cycle; oxaloacetate from (S)-malate (quinone route): step 1/1.</text>
</comment>
<evidence type="ECO:0000256" key="5">
    <source>
        <dbReference type="ARBA" id="ARBA00013026"/>
    </source>
</evidence>
<evidence type="ECO:0000256" key="11">
    <source>
        <dbReference type="ARBA" id="ARBA00031550"/>
    </source>
</evidence>
<accession>A0A378PK65</accession>
<comment type="cofactor">
    <cofactor evidence="2">
        <name>FAD</name>
        <dbReference type="ChEBI" id="CHEBI:57692"/>
    </cofactor>
</comment>
<dbReference type="UniPathway" id="UPA00223">
    <property type="reaction ID" value="UER01008"/>
</dbReference>
<dbReference type="GO" id="GO:0008924">
    <property type="term" value="F:L-malate dehydrogenase (quinone) activity"/>
    <property type="evidence" value="ECO:0007669"/>
    <property type="project" value="UniProtKB-EC"/>
</dbReference>
<dbReference type="Pfam" id="PF06039">
    <property type="entry name" value="Mqo"/>
    <property type="match status" value="1"/>
</dbReference>
<gene>
    <name evidence="13" type="primary">mqo_1</name>
    <name evidence="13" type="ORF">NCTC11227_01143</name>
</gene>
<evidence type="ECO:0000256" key="9">
    <source>
        <dbReference type="ARBA" id="ARBA00023002"/>
    </source>
</evidence>
<dbReference type="GO" id="GO:0006099">
    <property type="term" value="P:tricarboxylic acid cycle"/>
    <property type="evidence" value="ECO:0007669"/>
    <property type="project" value="UniProtKB-UniPathway"/>
</dbReference>
<evidence type="ECO:0000256" key="8">
    <source>
        <dbReference type="ARBA" id="ARBA00022827"/>
    </source>
</evidence>
<dbReference type="EC" id="1.1.5.4" evidence="5"/>
<protein>
    <recommendedName>
        <fullName evidence="5">malate dehydrogenase (quinone)</fullName>
        <ecNumber evidence="5">1.1.5.4</ecNumber>
    </recommendedName>
    <alternativeName>
        <fullName evidence="11">MQO</fullName>
    </alternativeName>
    <alternativeName>
        <fullName evidence="10">Malate dehydrogenase [quinone]</fullName>
    </alternativeName>
</protein>
<evidence type="ECO:0000256" key="6">
    <source>
        <dbReference type="ARBA" id="ARBA00022532"/>
    </source>
</evidence>
<reference evidence="13 14" key="1">
    <citation type="submission" date="2018-06" db="EMBL/GenBank/DDBJ databases">
        <authorList>
            <consortium name="Pathogen Informatics"/>
            <person name="Doyle S."/>
        </authorList>
    </citation>
    <scope>NUCLEOTIDE SEQUENCE [LARGE SCALE GENOMIC DNA]</scope>
    <source>
        <strain evidence="13 14">NCTC11227</strain>
    </source>
</reference>
<keyword evidence="9 13" id="KW-0560">Oxidoreductase</keyword>
<keyword evidence="6" id="KW-0816">Tricarboxylic acid cycle</keyword>
<evidence type="ECO:0000313" key="13">
    <source>
        <dbReference type="EMBL" id="STY87144.1"/>
    </source>
</evidence>